<feature type="signal peptide" evidence="1">
    <location>
        <begin position="1"/>
        <end position="17"/>
    </location>
</feature>
<protein>
    <submittedName>
        <fullName evidence="2">Uncharacterized protein</fullName>
    </submittedName>
</protein>
<gene>
    <name evidence="2" type="ORF">CDD81_6644</name>
</gene>
<dbReference type="Proteomes" id="UP000226192">
    <property type="component" value="Unassembled WGS sequence"/>
</dbReference>
<keyword evidence="1" id="KW-0732">Signal</keyword>
<organism evidence="2 3">
    <name type="scientific">Ophiocordyceps australis</name>
    <dbReference type="NCBI Taxonomy" id="1399860"/>
    <lineage>
        <taxon>Eukaryota</taxon>
        <taxon>Fungi</taxon>
        <taxon>Dikarya</taxon>
        <taxon>Ascomycota</taxon>
        <taxon>Pezizomycotina</taxon>
        <taxon>Sordariomycetes</taxon>
        <taxon>Hypocreomycetidae</taxon>
        <taxon>Hypocreales</taxon>
        <taxon>Ophiocordycipitaceae</taxon>
        <taxon>Ophiocordyceps</taxon>
    </lineage>
</organism>
<evidence type="ECO:0000313" key="2">
    <source>
        <dbReference type="EMBL" id="PHH62844.1"/>
    </source>
</evidence>
<reference evidence="2 3" key="1">
    <citation type="submission" date="2017-06" db="EMBL/GenBank/DDBJ databases">
        <title>Ant-infecting Ophiocordyceps genomes reveal a high diversity of potential behavioral manipulation genes and a possible major role for enterotoxins.</title>
        <authorList>
            <person name="De Bekker C."/>
            <person name="Evans H.C."/>
            <person name="Brachmann A."/>
            <person name="Hughes D.P."/>
        </authorList>
    </citation>
    <scope>NUCLEOTIDE SEQUENCE [LARGE SCALE GENOMIC DNA]</scope>
    <source>
        <strain evidence="2 3">Map64</strain>
    </source>
</reference>
<name>A0A2C5Y7B8_9HYPO</name>
<evidence type="ECO:0000313" key="3">
    <source>
        <dbReference type="Proteomes" id="UP000226192"/>
    </source>
</evidence>
<evidence type="ECO:0000256" key="1">
    <source>
        <dbReference type="SAM" id="SignalP"/>
    </source>
</evidence>
<feature type="chain" id="PRO_5012474122" evidence="1">
    <location>
        <begin position="18"/>
        <end position="267"/>
    </location>
</feature>
<accession>A0A2C5Y7B8</accession>
<sequence length="267" mass="28971">MKFSSTLVLACAGSAFCRPAVPSSDEIKSSIETEAKHSGALVPQSDLTQLIDQFQSMMKQNELEIAPLVKKATQFVNDFAAEESHSKRASDSPMHASVNTLRARIDSGDVDFNKAAKDGLAKLRAAANEQDLNSLVGEAMTLLENKLNEQDLNNVVMTKLKRSIEEEPSLSIGNLVKRGIMDTITSTIMSNLSWSNISKIAMRMVMQMANQVDFNVLARKAINMATSAIANMDLNKTAKRSADSLEDMISGTDLNALATRGLDVLMG</sequence>
<keyword evidence="3" id="KW-1185">Reference proteome</keyword>
<proteinExistence type="predicted"/>
<dbReference type="AlphaFoldDB" id="A0A2C5Y7B8"/>
<comment type="caution">
    <text evidence="2">The sequence shown here is derived from an EMBL/GenBank/DDBJ whole genome shotgun (WGS) entry which is preliminary data.</text>
</comment>
<dbReference type="OrthoDB" id="10296022at2759"/>
<dbReference type="EMBL" id="NJET01000062">
    <property type="protein sequence ID" value="PHH62844.1"/>
    <property type="molecule type" value="Genomic_DNA"/>
</dbReference>